<evidence type="ECO:0000313" key="3">
    <source>
        <dbReference type="Proteomes" id="UP000605970"/>
    </source>
</evidence>
<accession>A0A8S9Z792</accession>
<dbReference type="EMBL" id="JABEBT010000172">
    <property type="protein sequence ID" value="KAF7626932.1"/>
    <property type="molecule type" value="Genomic_DNA"/>
</dbReference>
<sequence length="133" mass="15832">MLRGQQFVLICCIILSFTLYKVIYSKPKMEKDGMIIQVQLPDPVIENIIGEFNDINNSIHVWATLQLMGINANSTCQKCLEDIFAEANRLNNLEEKKSFFYFLKKINFKYFIFYLFNFYFKFPFVLKMKHKIS</sequence>
<dbReference type="OrthoDB" id="5895336at2759"/>
<keyword evidence="1" id="KW-1133">Transmembrane helix</keyword>
<dbReference type="AlphaFoldDB" id="A0A8S9Z792"/>
<keyword evidence="3" id="KW-1185">Reference proteome</keyword>
<keyword evidence="1" id="KW-0472">Membrane</keyword>
<reference evidence="2" key="1">
    <citation type="journal article" date="2020" name="Ecol. Evol.">
        <title>Genome structure and content of the rice root-knot nematode (Meloidogyne graminicola).</title>
        <authorList>
            <person name="Phan N.T."/>
            <person name="Danchin E.G.J."/>
            <person name="Klopp C."/>
            <person name="Perfus-Barbeoch L."/>
            <person name="Kozlowski D.K."/>
            <person name="Koutsovoulos G.D."/>
            <person name="Lopez-Roques C."/>
            <person name="Bouchez O."/>
            <person name="Zahm M."/>
            <person name="Besnard G."/>
            <person name="Bellafiore S."/>
        </authorList>
    </citation>
    <scope>NUCLEOTIDE SEQUENCE</scope>
    <source>
        <strain evidence="2">VN-18</strain>
    </source>
</reference>
<organism evidence="2 3">
    <name type="scientific">Meloidogyne graminicola</name>
    <dbReference type="NCBI Taxonomy" id="189291"/>
    <lineage>
        <taxon>Eukaryota</taxon>
        <taxon>Metazoa</taxon>
        <taxon>Ecdysozoa</taxon>
        <taxon>Nematoda</taxon>
        <taxon>Chromadorea</taxon>
        <taxon>Rhabditida</taxon>
        <taxon>Tylenchina</taxon>
        <taxon>Tylenchomorpha</taxon>
        <taxon>Tylenchoidea</taxon>
        <taxon>Meloidogynidae</taxon>
        <taxon>Meloidogyninae</taxon>
        <taxon>Meloidogyne</taxon>
    </lineage>
</organism>
<evidence type="ECO:0000313" key="2">
    <source>
        <dbReference type="EMBL" id="KAF7626932.1"/>
    </source>
</evidence>
<gene>
    <name evidence="2" type="ORF">Mgra_00009662</name>
</gene>
<proteinExistence type="predicted"/>
<keyword evidence="1" id="KW-0812">Transmembrane</keyword>
<protein>
    <submittedName>
        <fullName evidence="2">Uncharacterized protein</fullName>
    </submittedName>
</protein>
<dbReference type="Proteomes" id="UP000605970">
    <property type="component" value="Unassembled WGS sequence"/>
</dbReference>
<name>A0A8S9Z792_9BILA</name>
<evidence type="ECO:0000256" key="1">
    <source>
        <dbReference type="SAM" id="Phobius"/>
    </source>
</evidence>
<feature type="transmembrane region" description="Helical" evidence="1">
    <location>
        <begin position="106"/>
        <end position="126"/>
    </location>
</feature>
<feature type="transmembrane region" description="Helical" evidence="1">
    <location>
        <begin position="6"/>
        <end position="24"/>
    </location>
</feature>
<comment type="caution">
    <text evidence="2">The sequence shown here is derived from an EMBL/GenBank/DDBJ whole genome shotgun (WGS) entry which is preliminary data.</text>
</comment>